<keyword evidence="2" id="KW-0732">Signal</keyword>
<dbReference type="PANTHER" id="PTHR34883">
    <property type="entry name" value="SERINE-RICH PROTEIN, PUTATIVE-RELATED-RELATED"/>
    <property type="match status" value="1"/>
</dbReference>
<evidence type="ECO:0008006" key="5">
    <source>
        <dbReference type="Google" id="ProtNLM"/>
    </source>
</evidence>
<dbReference type="InterPro" id="IPR052953">
    <property type="entry name" value="Ser-rich/MCO-related"/>
</dbReference>
<protein>
    <recommendedName>
        <fullName evidence="5">Cupredoxin</fullName>
    </recommendedName>
</protein>
<evidence type="ECO:0000256" key="1">
    <source>
        <dbReference type="SAM" id="MobiDB-lite"/>
    </source>
</evidence>
<dbReference type="AlphaFoldDB" id="A0A166DQ99"/>
<dbReference type="OrthoDB" id="2331100at2759"/>
<evidence type="ECO:0000313" key="3">
    <source>
        <dbReference type="EMBL" id="KZT38784.1"/>
    </source>
</evidence>
<dbReference type="EMBL" id="KV428057">
    <property type="protein sequence ID" value="KZT38784.1"/>
    <property type="molecule type" value="Genomic_DNA"/>
</dbReference>
<feature type="region of interest" description="Disordered" evidence="1">
    <location>
        <begin position="182"/>
        <end position="274"/>
    </location>
</feature>
<dbReference type="CDD" id="cd00920">
    <property type="entry name" value="Cupredoxin"/>
    <property type="match status" value="1"/>
</dbReference>
<name>A0A166DQ99_9AGAM</name>
<evidence type="ECO:0000256" key="2">
    <source>
        <dbReference type="SAM" id="SignalP"/>
    </source>
</evidence>
<reference evidence="3 4" key="1">
    <citation type="journal article" date="2016" name="Mol. Biol. Evol.">
        <title>Comparative Genomics of Early-Diverging Mushroom-Forming Fungi Provides Insights into the Origins of Lignocellulose Decay Capabilities.</title>
        <authorList>
            <person name="Nagy L.G."/>
            <person name="Riley R."/>
            <person name="Tritt A."/>
            <person name="Adam C."/>
            <person name="Daum C."/>
            <person name="Floudas D."/>
            <person name="Sun H."/>
            <person name="Yadav J.S."/>
            <person name="Pangilinan J."/>
            <person name="Larsson K.H."/>
            <person name="Matsuura K."/>
            <person name="Barry K."/>
            <person name="Labutti K."/>
            <person name="Kuo R."/>
            <person name="Ohm R.A."/>
            <person name="Bhattacharya S.S."/>
            <person name="Shirouzu T."/>
            <person name="Yoshinaga Y."/>
            <person name="Martin F.M."/>
            <person name="Grigoriev I.V."/>
            <person name="Hibbett D.S."/>
        </authorList>
    </citation>
    <scope>NUCLEOTIDE SEQUENCE [LARGE SCALE GENOMIC DNA]</scope>
    <source>
        <strain evidence="3 4">HHB10207 ss-3</strain>
    </source>
</reference>
<dbReference type="Proteomes" id="UP000076798">
    <property type="component" value="Unassembled WGS sequence"/>
</dbReference>
<feature type="signal peptide" evidence="2">
    <location>
        <begin position="1"/>
        <end position="23"/>
    </location>
</feature>
<dbReference type="PANTHER" id="PTHR34883:SF15">
    <property type="entry name" value="EXTRACELLULAR SERINE-RICH PROTEIN"/>
    <property type="match status" value="1"/>
</dbReference>
<dbReference type="SUPFAM" id="SSF49503">
    <property type="entry name" value="Cupredoxins"/>
    <property type="match status" value="1"/>
</dbReference>
<dbReference type="Gene3D" id="2.60.40.420">
    <property type="entry name" value="Cupredoxins - blue copper proteins"/>
    <property type="match status" value="1"/>
</dbReference>
<feature type="chain" id="PRO_5007872274" description="Cupredoxin" evidence="2">
    <location>
        <begin position="24"/>
        <end position="301"/>
    </location>
</feature>
<gene>
    <name evidence="3" type="ORF">SISSUDRAFT_1046544</name>
</gene>
<keyword evidence="4" id="KW-1185">Reference proteome</keyword>
<organism evidence="3 4">
    <name type="scientific">Sistotremastrum suecicum HHB10207 ss-3</name>
    <dbReference type="NCBI Taxonomy" id="1314776"/>
    <lineage>
        <taxon>Eukaryota</taxon>
        <taxon>Fungi</taxon>
        <taxon>Dikarya</taxon>
        <taxon>Basidiomycota</taxon>
        <taxon>Agaricomycotina</taxon>
        <taxon>Agaricomycetes</taxon>
        <taxon>Sistotremastrales</taxon>
        <taxon>Sistotremastraceae</taxon>
        <taxon>Sistotremastrum</taxon>
    </lineage>
</organism>
<proteinExistence type="predicted"/>
<sequence>MLSFLPITSLILYVLSFIHLASPATLKVEVGIGSNPRTYTPNSLQASQNDIIQFVFSGSPGLHSVTQSNFENPCQPLPGGFSSGFVSVSSGSKGPFTAYEIRIVNASQPIWYYCAQTNPEAHCLAGMSGVINPPDPSTEETLHFYQIGASSLTALPLQDPTLGPMGGVGALGVAAPAIATSTAPSQSSSTSAATSESSSPTASPTSSSLSASGFPSASLSSGSSSSSTSSPTPAPSSSGSASTTSGSMSGSSTKTRTSPSSTSSSSPTTSSNSSNAAQRYTAHNVLLCIAIVALIYMGYGI</sequence>
<dbReference type="InterPro" id="IPR008972">
    <property type="entry name" value="Cupredoxin"/>
</dbReference>
<dbReference type="STRING" id="1314776.A0A166DQ99"/>
<evidence type="ECO:0000313" key="4">
    <source>
        <dbReference type="Proteomes" id="UP000076798"/>
    </source>
</evidence>
<accession>A0A166DQ99</accession>